<evidence type="ECO:0000313" key="2">
    <source>
        <dbReference type="Proteomes" id="UP001649230"/>
    </source>
</evidence>
<evidence type="ECO:0000313" key="1">
    <source>
        <dbReference type="EMBL" id="UJF33823.1"/>
    </source>
</evidence>
<keyword evidence="2" id="KW-1185">Reference proteome</keyword>
<gene>
    <name evidence="1" type="ORF">L0M14_00705</name>
</gene>
<dbReference type="Proteomes" id="UP001649230">
    <property type="component" value="Chromosome"/>
</dbReference>
<name>A0ABY3SK09_9BACL</name>
<organism evidence="1 2">
    <name type="scientific">Paenibacillus hexagrammi</name>
    <dbReference type="NCBI Taxonomy" id="2908839"/>
    <lineage>
        <taxon>Bacteria</taxon>
        <taxon>Bacillati</taxon>
        <taxon>Bacillota</taxon>
        <taxon>Bacilli</taxon>
        <taxon>Bacillales</taxon>
        <taxon>Paenibacillaceae</taxon>
        <taxon>Paenibacillus</taxon>
    </lineage>
</organism>
<protein>
    <submittedName>
        <fullName evidence="1">Uncharacterized protein</fullName>
    </submittedName>
</protein>
<accession>A0ABY3SK09</accession>
<reference evidence="1 2" key="1">
    <citation type="journal article" date="2024" name="Int. J. Syst. Evol. Microbiol.">
        <title>Paenibacillus hexagrammi sp. nov., a novel bacterium isolated from the gut content of Hexagrammos agrammus.</title>
        <authorList>
            <person name="Jung H.K."/>
            <person name="Kim D.G."/>
            <person name="Zin H."/>
            <person name="Park J."/>
            <person name="Jung H."/>
            <person name="Kim Y.O."/>
            <person name="Kong H.J."/>
            <person name="Kim J.W."/>
            <person name="Kim Y.S."/>
        </authorList>
    </citation>
    <scope>NUCLEOTIDE SEQUENCE [LARGE SCALE GENOMIC DNA]</scope>
    <source>
        <strain evidence="1 2">YPD9-1</strain>
    </source>
</reference>
<sequence length="122" mass="13353">MTFLSAVQEQNYEKAAAMLGWEGEKTEGNQVSAWARLAGEVGVRLISFNNVHAEFDDGCYCTGHANLVFEIDGEPLEVRAILTFGKWGKPKQICAITPSDMRSRSIPQLAAWNLLACGNGSF</sequence>
<dbReference type="RefSeq" id="WP_235120214.1">
    <property type="nucleotide sequence ID" value="NZ_CP090978.1"/>
</dbReference>
<proteinExistence type="predicted"/>
<dbReference type="EMBL" id="CP090978">
    <property type="protein sequence ID" value="UJF33823.1"/>
    <property type="molecule type" value="Genomic_DNA"/>
</dbReference>